<feature type="compositionally biased region" description="Basic and acidic residues" evidence="1">
    <location>
        <begin position="204"/>
        <end position="218"/>
    </location>
</feature>
<keyword evidence="4" id="KW-1185">Reference proteome</keyword>
<feature type="domain" description="CshA" evidence="2">
    <location>
        <begin position="599"/>
        <end position="703"/>
    </location>
</feature>
<feature type="domain" description="CshA" evidence="2">
    <location>
        <begin position="416"/>
        <end position="479"/>
    </location>
</feature>
<evidence type="ECO:0000313" key="3">
    <source>
        <dbReference type="EMBL" id="PWD50841.1"/>
    </source>
</evidence>
<feature type="domain" description="CshA" evidence="2">
    <location>
        <begin position="537"/>
        <end position="596"/>
    </location>
</feature>
<comment type="caution">
    <text evidence="3">The sequence shown here is derived from an EMBL/GenBank/DDBJ whole genome shotgun (WGS) entry which is preliminary data.</text>
</comment>
<feature type="domain" description="CshA" evidence="2">
    <location>
        <begin position="857"/>
        <end position="946"/>
    </location>
</feature>
<organism evidence="3 4">
    <name type="scientific">Serinibacter arcticus</name>
    <dbReference type="NCBI Taxonomy" id="1655435"/>
    <lineage>
        <taxon>Bacteria</taxon>
        <taxon>Bacillati</taxon>
        <taxon>Actinomycetota</taxon>
        <taxon>Actinomycetes</taxon>
        <taxon>Micrococcales</taxon>
        <taxon>Beutenbergiaceae</taxon>
        <taxon>Serinibacter</taxon>
    </lineage>
</organism>
<feature type="domain" description="CshA" evidence="2">
    <location>
        <begin position="1007"/>
        <end position="1060"/>
    </location>
</feature>
<sequence length="1391" mass="143588">MPGPGRDADLQRQRQPGDGDDPHGHGRCLDHLHLPQRPARAVDRSDQDGLADVVLAPRHGADLHVRDPQHRQHGAQQPDRRGHDARPVRHHLLAGARRHAAAERHGHVLRDLHGHGHRRARGVAQGQQRHGGRHAADRPGRHRHRRRHGHRNLRRHAAHRRERQRCRGVQPERHRRRKHQRRPRQRDDHPRTHGLHRSRRHQRRQDADHRPGHLEHPAQRHGRLHPGPGLRRHHAPAQYRITDSNGQTATANVTATLRPGPVAAPDTATTNQDVTVALPVLDNDTAGQTAAGGVGTKDVTSVIFPTTGQPAGATITDDGRTLTVPGQGVYTANPTTGVVSFDPEPTFTGETSPVTYSFADGSGNRAQSTITVTVAPVNPVAIDDATITVFGTAVTLAGSTNDVPGPGGAIQPGLTVFTSDEATNGGKSLVTPEGTWEIQPGGEVRFDPAPGYVGTTPTVEYQITDANGQTDTATLQVTVRPGPSAVPDTATTPQNVTVSFPILDDDTAGLRVDGSEGALDPASVAFQTTGLPAGSETSNDGRTLTVPGEGVYTWDPATELVSFDPEPAFTGVASPVFYTVLDQEGNVASTTITVTVTAITPTATDNSAKTPAATPVTLDPAADDVAGADSAPIDPTTVRFTSPAATGGGTSLVVDGEGTWTVDAAGIVTFTPEADFAGTTTPVEYSVADTNGTTATADLTVVVGTAPVATPDSATTPQNTNVTLPVLTNDVAGDQGNACEPGETDVPVGCDTGTLDAGSVVFPTDGQPDGAVVSDDGKTLTVPGEGVYTIDPTTGDVTFDPEAAFTGATSPVTYAVTDSYENVATATVVVTVLAIVPTAVDDQLPTAFNTPVALPGSTNDVPGTVGGVTPAIDDAATIFPTDGQPAGAVVSADGKTITVDGEGAYVIAADGTVTFTPVDGYSGTTTPVTYRITDVNGTTDDGALSVVVRPGPVAATVPGETLQGVDLTVDPKAGATPGTNADGTPGTFDDELTVFPTEGQPDGAVVSDDGKTLTVPGEGVYTINPDGSVTFSPEPTFSGPATPVAVQLTDNNGNPATSTVAIVVTAVVPVAASDAASTPFATPVTFPFAANDTPGSDLIPIDAASGTFEAADLPEDSDWTIADGGKTLTVPGEGVWTLNDDGTVTFAPEATFSGDTTPVTYTVRDTNGTPTTAELTVTVQAGPAAEADVNSTPQNVTVVTDVLGNDTPGLNADGSSGTWLLDSVVFPIEGQPEGATISDDGRTLTVPGEGVYTVVLDGDQAGQITFDPEPAFRGVATPVTYSVTDSLGNAATALLTITVEGIDPTATPDAATTPFNTPVTLAGPRTTPRARTPHPWSRSPRCSRSRVSPPTPSSPTRAGRSPSRVRASTSSPTTARSPSRRSPASRARRRR</sequence>
<feature type="domain" description="CshA" evidence="2">
    <location>
        <begin position="1118"/>
        <end position="1179"/>
    </location>
</feature>
<feature type="compositionally biased region" description="Low complexity" evidence="1">
    <location>
        <begin position="1324"/>
        <end position="1385"/>
    </location>
</feature>
<feature type="region of interest" description="Disordered" evidence="1">
    <location>
        <begin position="113"/>
        <end position="233"/>
    </location>
</feature>
<feature type="domain" description="CshA" evidence="2">
    <location>
        <begin position="317"/>
        <end position="374"/>
    </location>
</feature>
<feature type="region of interest" description="Disordered" evidence="1">
    <location>
        <begin position="1"/>
        <end position="47"/>
    </location>
</feature>
<name>A0A2U1ZV51_9MICO</name>
<dbReference type="Pfam" id="PF19076">
    <property type="entry name" value="CshA_repeat"/>
    <property type="match status" value="9"/>
</dbReference>
<evidence type="ECO:0000259" key="2">
    <source>
        <dbReference type="Pfam" id="PF19076"/>
    </source>
</evidence>
<feature type="compositionally biased region" description="Basic residues" evidence="1">
    <location>
        <begin position="192"/>
        <end position="203"/>
    </location>
</feature>
<feature type="compositionally biased region" description="Basic and acidic residues" evidence="1">
    <location>
        <begin position="1"/>
        <end position="33"/>
    </location>
</feature>
<gene>
    <name evidence="3" type="ORF">C8046_09450</name>
</gene>
<dbReference type="Proteomes" id="UP000245166">
    <property type="component" value="Unassembled WGS sequence"/>
</dbReference>
<feature type="domain" description="CshA" evidence="2">
    <location>
        <begin position="1239"/>
        <end position="1299"/>
    </location>
</feature>
<dbReference type="EMBL" id="PYHR01000002">
    <property type="protein sequence ID" value="PWD50841.1"/>
    <property type="molecule type" value="Genomic_DNA"/>
</dbReference>
<accession>A0A2U1ZV51</accession>
<feature type="compositionally biased region" description="Basic residues" evidence="1">
    <location>
        <begin position="219"/>
        <end position="233"/>
    </location>
</feature>
<dbReference type="InterPro" id="IPR026395">
    <property type="entry name" value="CshA_fibril"/>
</dbReference>
<dbReference type="NCBIfam" id="NF012211">
    <property type="entry name" value="tand_rpt_95"/>
    <property type="match status" value="1"/>
</dbReference>
<feature type="domain" description="CshA" evidence="2">
    <location>
        <begin position="775"/>
        <end position="832"/>
    </location>
</feature>
<proteinExistence type="predicted"/>
<reference evidence="3 4" key="1">
    <citation type="submission" date="2018-03" db="EMBL/GenBank/DDBJ databases">
        <title>Genome assembly of novel Miniimonas species PCH200.</title>
        <authorList>
            <person name="Thakur V."/>
            <person name="Kumar V."/>
            <person name="Singh D."/>
        </authorList>
    </citation>
    <scope>NUCLEOTIDE SEQUENCE [LARGE SCALE GENOMIC DNA]</scope>
    <source>
        <strain evidence="3 4">PCH200</strain>
    </source>
</reference>
<feature type="compositionally biased region" description="Basic residues" evidence="1">
    <location>
        <begin position="140"/>
        <end position="166"/>
    </location>
</feature>
<feature type="region of interest" description="Disordered" evidence="1">
    <location>
        <begin position="1306"/>
        <end position="1391"/>
    </location>
</feature>
<feature type="compositionally biased region" description="Basic residues" evidence="1">
    <location>
        <begin position="173"/>
        <end position="184"/>
    </location>
</feature>
<feature type="region of interest" description="Disordered" evidence="1">
    <location>
        <begin position="62"/>
        <end position="85"/>
    </location>
</feature>
<dbReference type="NCBIfam" id="TIGR04225">
    <property type="entry name" value="CshA_fibril_rpt"/>
    <property type="match status" value="9"/>
</dbReference>
<evidence type="ECO:0000313" key="4">
    <source>
        <dbReference type="Proteomes" id="UP000245166"/>
    </source>
</evidence>
<evidence type="ECO:0000256" key="1">
    <source>
        <dbReference type="SAM" id="MobiDB-lite"/>
    </source>
</evidence>
<protein>
    <recommendedName>
        <fullName evidence="2">CshA domain-containing protein</fullName>
    </recommendedName>
</protein>